<evidence type="ECO:0000313" key="2">
    <source>
        <dbReference type="EMBL" id="RNL38218.1"/>
    </source>
</evidence>
<feature type="transmembrane region" description="Helical" evidence="1">
    <location>
        <begin position="55"/>
        <end position="75"/>
    </location>
</feature>
<keyword evidence="1" id="KW-1133">Transmembrane helix</keyword>
<accession>A0A3N0AUA4</accession>
<sequence>MILIAIKIKNHTMSGKLKPVILELVLSVLISYLFNEFVIAELLKGNVGILDSSNYAIQMELALFYAVIQLIVSLFTRINYQTTYSSARLSRGVSNEKLGLQYYSIVNTSEKKLFSYVRKYGELLPARYTYDPLLRDIFFSIMAIEDSNRPPAVRLLERVAHHLGLSKTTGIMQQDGGKPLTDEESVRLAASYIERMWDSYLRTFAKSMQSRADGIAISFGRTWYRYDYRILGEALESSFALLYGDYCGTRLLDANFVFREVKGFEERNHYGLLPDYIVACGLLFGPESNWLSEGEAFWENSYSICLKSDSEESLDRRIALYKEGAGLEDVNSLCEEIRNGGGRVFKVQFANMGFAKVFCADVEKEILDELGSGWKRV</sequence>
<keyword evidence="1" id="KW-0472">Membrane</keyword>
<dbReference type="Proteomes" id="UP000269591">
    <property type="component" value="Unassembled WGS sequence"/>
</dbReference>
<protein>
    <submittedName>
        <fullName evidence="2">Uncharacterized protein</fullName>
    </submittedName>
</protein>
<comment type="caution">
    <text evidence="2">The sequence shown here is derived from an EMBL/GenBank/DDBJ whole genome shotgun (WGS) entry which is preliminary data.</text>
</comment>
<evidence type="ECO:0000256" key="1">
    <source>
        <dbReference type="SAM" id="Phobius"/>
    </source>
</evidence>
<gene>
    <name evidence="2" type="ORF">DMP06_09365</name>
</gene>
<proteinExistence type="predicted"/>
<dbReference type="AlphaFoldDB" id="A0A3N0AUA4"/>
<organism evidence="2 3">
    <name type="scientific">Slackia equolifaciens</name>
    <dbReference type="NCBI Taxonomy" id="498718"/>
    <lineage>
        <taxon>Bacteria</taxon>
        <taxon>Bacillati</taxon>
        <taxon>Actinomycetota</taxon>
        <taxon>Coriobacteriia</taxon>
        <taxon>Eggerthellales</taxon>
        <taxon>Eggerthellaceae</taxon>
        <taxon>Slackia</taxon>
    </lineage>
</organism>
<keyword evidence="1" id="KW-0812">Transmembrane</keyword>
<reference evidence="3" key="1">
    <citation type="submission" date="2018-05" db="EMBL/GenBank/DDBJ databases">
        <title>Genome Sequencing of selected type strains of the family Eggerthellaceae.</title>
        <authorList>
            <person name="Danylec N."/>
            <person name="Stoll D.A."/>
            <person name="Doetsch A."/>
            <person name="Huch M."/>
        </authorList>
    </citation>
    <scope>NUCLEOTIDE SEQUENCE [LARGE SCALE GENOMIC DNA]</scope>
    <source>
        <strain evidence="3">DSM 24851</strain>
    </source>
</reference>
<evidence type="ECO:0000313" key="3">
    <source>
        <dbReference type="Proteomes" id="UP000269591"/>
    </source>
</evidence>
<keyword evidence="3" id="KW-1185">Reference proteome</keyword>
<feature type="transmembrane region" description="Helical" evidence="1">
    <location>
        <begin position="20"/>
        <end position="43"/>
    </location>
</feature>
<name>A0A3N0AUA4_9ACTN</name>
<dbReference type="EMBL" id="QIBX01000019">
    <property type="protein sequence ID" value="RNL38218.1"/>
    <property type="molecule type" value="Genomic_DNA"/>
</dbReference>